<dbReference type="GO" id="GO:0010305">
    <property type="term" value="P:leaf vascular tissue pattern formation"/>
    <property type="evidence" value="ECO:0007669"/>
    <property type="project" value="TreeGrafter"/>
</dbReference>
<evidence type="ECO:0000313" key="1">
    <source>
        <dbReference type="EMBL" id="KAK9682501.1"/>
    </source>
</evidence>
<gene>
    <name evidence="1" type="ORF">RND81_10G078300</name>
</gene>
<dbReference type="Proteomes" id="UP001443914">
    <property type="component" value="Unassembled WGS sequence"/>
</dbReference>
<dbReference type="InterPro" id="IPR052957">
    <property type="entry name" value="Auxin_embryo_med"/>
</dbReference>
<dbReference type="PANTHER" id="PTHR32387:SF0">
    <property type="entry name" value="PROTEIN NO VEIN"/>
    <property type="match status" value="1"/>
</dbReference>
<dbReference type="EMBL" id="JBDFQZ010000010">
    <property type="protein sequence ID" value="KAK9682501.1"/>
    <property type="molecule type" value="Genomic_DNA"/>
</dbReference>
<keyword evidence="2" id="KW-1185">Reference proteome</keyword>
<comment type="caution">
    <text evidence="1">The sequence shown here is derived from an EMBL/GenBank/DDBJ whole genome shotgun (WGS) entry which is preliminary data.</text>
</comment>
<dbReference type="PANTHER" id="PTHR32387">
    <property type="entry name" value="WU:FJ29H11"/>
    <property type="match status" value="1"/>
</dbReference>
<evidence type="ECO:0000313" key="2">
    <source>
        <dbReference type="Proteomes" id="UP001443914"/>
    </source>
</evidence>
<dbReference type="GO" id="GO:0009793">
    <property type="term" value="P:embryo development ending in seed dormancy"/>
    <property type="evidence" value="ECO:0007669"/>
    <property type="project" value="TreeGrafter"/>
</dbReference>
<organism evidence="1 2">
    <name type="scientific">Saponaria officinalis</name>
    <name type="common">Common soapwort</name>
    <name type="synonym">Lychnis saponaria</name>
    <dbReference type="NCBI Taxonomy" id="3572"/>
    <lineage>
        <taxon>Eukaryota</taxon>
        <taxon>Viridiplantae</taxon>
        <taxon>Streptophyta</taxon>
        <taxon>Embryophyta</taxon>
        <taxon>Tracheophyta</taxon>
        <taxon>Spermatophyta</taxon>
        <taxon>Magnoliopsida</taxon>
        <taxon>eudicotyledons</taxon>
        <taxon>Gunneridae</taxon>
        <taxon>Pentapetalae</taxon>
        <taxon>Caryophyllales</taxon>
        <taxon>Caryophyllaceae</taxon>
        <taxon>Caryophylleae</taxon>
        <taxon>Saponaria</taxon>
    </lineage>
</organism>
<dbReference type="GO" id="GO:0005634">
    <property type="term" value="C:nucleus"/>
    <property type="evidence" value="ECO:0007669"/>
    <property type="project" value="TreeGrafter"/>
</dbReference>
<dbReference type="GO" id="GO:0048364">
    <property type="term" value="P:root development"/>
    <property type="evidence" value="ECO:0007669"/>
    <property type="project" value="TreeGrafter"/>
</dbReference>
<dbReference type="AlphaFoldDB" id="A0AAW1HZ83"/>
<name>A0AAW1HZ83_SAPOF</name>
<proteinExistence type="predicted"/>
<protein>
    <submittedName>
        <fullName evidence="1">Uncharacterized protein</fullName>
    </submittedName>
</protein>
<sequence length="199" mass="22809">MLDWVLPFAQYYLYNLHPDKYSQLNQLNFAEIQQLTIVEVEKLFCYNVIKKLDCASKKRNECSSLLQGSILYATPSSDSHSMFMELSRLFFDGVPNIHLANFLHMITVMAESGSTDEQIELFILKSQNMAKLPEEECVWCPSSPPSLQHKRAEDEFLVESFTPGNINEQSYSKFIKMPTESSKAPLNWKASSDVAYNQS</sequence>
<accession>A0AAW1HZ83</accession>
<reference evidence="1" key="1">
    <citation type="submission" date="2024-03" db="EMBL/GenBank/DDBJ databases">
        <title>WGS assembly of Saponaria officinalis var. Norfolk2.</title>
        <authorList>
            <person name="Jenkins J."/>
            <person name="Shu S."/>
            <person name="Grimwood J."/>
            <person name="Barry K."/>
            <person name="Goodstein D."/>
            <person name="Schmutz J."/>
            <person name="Leebens-Mack J."/>
            <person name="Osbourn A."/>
        </authorList>
    </citation>
    <scope>NUCLEOTIDE SEQUENCE [LARGE SCALE GENOMIC DNA]</scope>
    <source>
        <strain evidence="1">JIC</strain>
    </source>
</reference>